<evidence type="ECO:0000313" key="4">
    <source>
        <dbReference type="Proteomes" id="UP001230005"/>
    </source>
</evidence>
<dbReference type="Gene3D" id="1.10.443.10">
    <property type="entry name" value="Intergrase catalytic core"/>
    <property type="match status" value="1"/>
</dbReference>
<evidence type="ECO:0000256" key="1">
    <source>
        <dbReference type="ARBA" id="ARBA00023172"/>
    </source>
</evidence>
<gene>
    <name evidence="3" type="ORF">J2S74_005424</name>
</gene>
<dbReference type="RefSeq" id="WP_307332509.1">
    <property type="nucleotide sequence ID" value="NZ_JAUSUG010000038.1"/>
</dbReference>
<name>A0ABU0A395_9BACI</name>
<dbReference type="PANTHER" id="PTHR30349">
    <property type="entry name" value="PHAGE INTEGRASE-RELATED"/>
    <property type="match status" value="1"/>
</dbReference>
<dbReference type="InterPro" id="IPR050090">
    <property type="entry name" value="Tyrosine_recombinase_XerCD"/>
</dbReference>
<dbReference type="CDD" id="cd01192">
    <property type="entry name" value="INT_C_like_3"/>
    <property type="match status" value="1"/>
</dbReference>
<evidence type="ECO:0000259" key="2">
    <source>
        <dbReference type="PROSITE" id="PS51898"/>
    </source>
</evidence>
<dbReference type="InterPro" id="IPR011010">
    <property type="entry name" value="DNA_brk_join_enz"/>
</dbReference>
<comment type="caution">
    <text evidence="3">The sequence shown here is derived from an EMBL/GenBank/DDBJ whole genome shotgun (WGS) entry which is preliminary data.</text>
</comment>
<dbReference type="InterPro" id="IPR013762">
    <property type="entry name" value="Integrase-like_cat_sf"/>
</dbReference>
<dbReference type="EMBL" id="JAUSUG010000038">
    <property type="protein sequence ID" value="MDQ0257961.1"/>
    <property type="molecule type" value="Genomic_DNA"/>
</dbReference>
<sequence length="183" mass="21268">MGKSTTVQPIRNKQKIEEIKNVLKTKSERDYFLFVMGINCGLRISDMLQLTVREVLGKQHIKIKESKTDKYKRFRINATLQNEILKYTTGMNEDDYLFPSRKGDRPITRVQAYRILNEVAAQVGLEEIGTHTLRKTFGYHFYQKTKDVAMLQDIFNHSAPSVTKRYIGISQDEIDEAIDNFSL</sequence>
<keyword evidence="1" id="KW-0233">DNA recombination</keyword>
<dbReference type="PANTHER" id="PTHR30349:SF82">
    <property type="entry name" value="INTEGRASE_RECOMBINASE YOEC-RELATED"/>
    <property type="match status" value="1"/>
</dbReference>
<accession>A0ABU0A395</accession>
<dbReference type="Proteomes" id="UP001230005">
    <property type="component" value="Unassembled WGS sequence"/>
</dbReference>
<dbReference type="Pfam" id="PF00589">
    <property type="entry name" value="Phage_integrase"/>
    <property type="match status" value="1"/>
</dbReference>
<dbReference type="InterPro" id="IPR002104">
    <property type="entry name" value="Integrase_catalytic"/>
</dbReference>
<dbReference type="SUPFAM" id="SSF56349">
    <property type="entry name" value="DNA breaking-rejoining enzymes"/>
    <property type="match status" value="1"/>
</dbReference>
<reference evidence="3 4" key="1">
    <citation type="submission" date="2023-07" db="EMBL/GenBank/DDBJ databases">
        <title>Genomic Encyclopedia of Type Strains, Phase IV (KMG-IV): sequencing the most valuable type-strain genomes for metagenomic binning, comparative biology and taxonomic classification.</title>
        <authorList>
            <person name="Goeker M."/>
        </authorList>
    </citation>
    <scope>NUCLEOTIDE SEQUENCE [LARGE SCALE GENOMIC DNA]</scope>
    <source>
        <strain evidence="3 4">DSM 9768</strain>
    </source>
</reference>
<feature type="domain" description="Tyr recombinase" evidence="2">
    <location>
        <begin position="9"/>
        <end position="179"/>
    </location>
</feature>
<organism evidence="3 4">
    <name type="scientific">Evansella vedderi</name>
    <dbReference type="NCBI Taxonomy" id="38282"/>
    <lineage>
        <taxon>Bacteria</taxon>
        <taxon>Bacillati</taxon>
        <taxon>Bacillota</taxon>
        <taxon>Bacilli</taxon>
        <taxon>Bacillales</taxon>
        <taxon>Bacillaceae</taxon>
        <taxon>Evansella</taxon>
    </lineage>
</organism>
<dbReference type="PROSITE" id="PS51898">
    <property type="entry name" value="TYR_RECOMBINASE"/>
    <property type="match status" value="1"/>
</dbReference>
<keyword evidence="4" id="KW-1185">Reference proteome</keyword>
<evidence type="ECO:0000313" key="3">
    <source>
        <dbReference type="EMBL" id="MDQ0257961.1"/>
    </source>
</evidence>
<protein>
    <submittedName>
        <fullName evidence="3">Integrase</fullName>
    </submittedName>
</protein>
<proteinExistence type="predicted"/>